<dbReference type="InterPro" id="IPR011032">
    <property type="entry name" value="GroES-like_sf"/>
</dbReference>
<dbReference type="InterPro" id="IPR020843">
    <property type="entry name" value="ER"/>
</dbReference>
<dbReference type="InterPro" id="IPR013154">
    <property type="entry name" value="ADH-like_N"/>
</dbReference>
<reference evidence="2 3" key="1">
    <citation type="submission" date="2019-05" db="EMBL/GenBank/DDBJ databases">
        <title>Draft genome sequence of Actinomadura sp. 14C53.</title>
        <authorList>
            <person name="Saricaoglu S."/>
            <person name="Isik K."/>
        </authorList>
    </citation>
    <scope>NUCLEOTIDE SEQUENCE [LARGE SCALE GENOMIC DNA]</scope>
    <source>
        <strain evidence="2 3">14C53</strain>
    </source>
</reference>
<organism evidence="2 3">
    <name type="scientific">Actinomadura soli</name>
    <dbReference type="NCBI Taxonomy" id="2508997"/>
    <lineage>
        <taxon>Bacteria</taxon>
        <taxon>Bacillati</taxon>
        <taxon>Actinomycetota</taxon>
        <taxon>Actinomycetes</taxon>
        <taxon>Streptosporangiales</taxon>
        <taxon>Thermomonosporaceae</taxon>
        <taxon>Actinomadura</taxon>
    </lineage>
</organism>
<dbReference type="SUPFAM" id="SSF50129">
    <property type="entry name" value="GroES-like"/>
    <property type="match status" value="1"/>
</dbReference>
<dbReference type="Gene3D" id="3.40.50.720">
    <property type="entry name" value="NAD(P)-binding Rossmann-like Domain"/>
    <property type="match status" value="1"/>
</dbReference>
<dbReference type="PANTHER" id="PTHR43677:SF4">
    <property type="entry name" value="QUINONE OXIDOREDUCTASE-LIKE PROTEIN 2"/>
    <property type="match status" value="1"/>
</dbReference>
<evidence type="ECO:0000313" key="3">
    <source>
        <dbReference type="Proteomes" id="UP000309174"/>
    </source>
</evidence>
<evidence type="ECO:0000313" key="2">
    <source>
        <dbReference type="EMBL" id="TMR01888.1"/>
    </source>
</evidence>
<dbReference type="OrthoDB" id="9805883at2"/>
<gene>
    <name evidence="2" type="ORF">ETD83_13590</name>
</gene>
<dbReference type="InterPro" id="IPR013149">
    <property type="entry name" value="ADH-like_C"/>
</dbReference>
<dbReference type="InterPro" id="IPR036291">
    <property type="entry name" value="NAD(P)-bd_dom_sf"/>
</dbReference>
<dbReference type="EMBL" id="VCKW01000056">
    <property type="protein sequence ID" value="TMR01888.1"/>
    <property type="molecule type" value="Genomic_DNA"/>
</dbReference>
<dbReference type="Proteomes" id="UP000309174">
    <property type="component" value="Unassembled WGS sequence"/>
</dbReference>
<sequence length="318" mass="32942">MRAIQITEFGGPEVLTVTELPDPAAGPGHLLIDVSRAGVNYADTHQAEDSYVSASTLPMVPGGEVVGTTTGGRRVVALVGTGGYAEKAVASEALAWDVPDAVDDVTALGMIVQGASAWLLLRRSVHLEPGESVVVHAAAGGVGSLAVQLAKARGAGRIIATASSANKRDLALDLGADVAVDANEPDLTAALIEANGGRRVDTVLEMTGGTVTDQSLRALAPFGRLAFYGMASRTEPSPVRPATLMAHSTTIAGMWLAHVFRLPGDVMRTALDDLFGLAVAGRLRVVAGGEYGLSEARRAHEDLRARRTTGKLVLDPSR</sequence>
<accession>A0A5C4JDG0</accession>
<dbReference type="InterPro" id="IPR051397">
    <property type="entry name" value="Zn-ADH-like_protein"/>
</dbReference>
<comment type="caution">
    <text evidence="2">The sequence shown here is derived from an EMBL/GenBank/DDBJ whole genome shotgun (WGS) entry which is preliminary data.</text>
</comment>
<proteinExistence type="predicted"/>
<keyword evidence="3" id="KW-1185">Reference proteome</keyword>
<dbReference type="Gene3D" id="3.90.180.10">
    <property type="entry name" value="Medium-chain alcohol dehydrogenases, catalytic domain"/>
    <property type="match status" value="1"/>
</dbReference>
<dbReference type="SMART" id="SM00829">
    <property type="entry name" value="PKS_ER"/>
    <property type="match status" value="1"/>
</dbReference>
<dbReference type="Pfam" id="PF08240">
    <property type="entry name" value="ADH_N"/>
    <property type="match status" value="1"/>
</dbReference>
<dbReference type="PANTHER" id="PTHR43677">
    <property type="entry name" value="SHORT-CHAIN DEHYDROGENASE/REDUCTASE"/>
    <property type="match status" value="1"/>
</dbReference>
<dbReference type="GO" id="GO:0016491">
    <property type="term" value="F:oxidoreductase activity"/>
    <property type="evidence" value="ECO:0007669"/>
    <property type="project" value="InterPro"/>
</dbReference>
<dbReference type="RefSeq" id="WP_138645470.1">
    <property type="nucleotide sequence ID" value="NZ_VCKW01000056.1"/>
</dbReference>
<protein>
    <submittedName>
        <fullName evidence="2">Zinc-binding dehydrogenase</fullName>
    </submittedName>
</protein>
<name>A0A5C4JDG0_9ACTN</name>
<evidence type="ECO:0000259" key="1">
    <source>
        <dbReference type="SMART" id="SM00829"/>
    </source>
</evidence>
<dbReference type="Pfam" id="PF00107">
    <property type="entry name" value="ADH_zinc_N"/>
    <property type="match status" value="1"/>
</dbReference>
<dbReference type="SUPFAM" id="SSF51735">
    <property type="entry name" value="NAD(P)-binding Rossmann-fold domains"/>
    <property type="match status" value="1"/>
</dbReference>
<feature type="domain" description="Enoyl reductase (ER)" evidence="1">
    <location>
        <begin position="10"/>
        <end position="314"/>
    </location>
</feature>
<dbReference type="AlphaFoldDB" id="A0A5C4JDG0"/>